<comment type="caution">
    <text evidence="1">The sequence shown here is derived from an EMBL/GenBank/DDBJ whole genome shotgun (WGS) entry which is preliminary data.</text>
</comment>
<sequence length="75" mass="7786">MKNGLDLPGNRERSSVTACVPPPPLSGSVGLFPLPGCCLPNPAMEKPSVALARPCWQQQNPLPGKPTVVQSPAGQ</sequence>
<reference evidence="1 2" key="1">
    <citation type="submission" date="2021-07" db="EMBL/GenBank/DDBJ databases">
        <authorList>
            <person name="Palmer J.M."/>
        </authorList>
    </citation>
    <scope>NUCLEOTIDE SEQUENCE [LARGE SCALE GENOMIC DNA]</scope>
    <source>
        <strain evidence="1 2">AT_MEX2019</strain>
        <tissue evidence="1">Muscle</tissue>
    </source>
</reference>
<dbReference type="EMBL" id="JAHUTI010064880">
    <property type="protein sequence ID" value="MED6253257.1"/>
    <property type="molecule type" value="Genomic_DNA"/>
</dbReference>
<dbReference type="Proteomes" id="UP001345963">
    <property type="component" value="Unassembled WGS sequence"/>
</dbReference>
<gene>
    <name evidence="1" type="ORF">ATANTOWER_025400</name>
</gene>
<evidence type="ECO:0000313" key="2">
    <source>
        <dbReference type="Proteomes" id="UP001345963"/>
    </source>
</evidence>
<protein>
    <submittedName>
        <fullName evidence="1">Uncharacterized protein</fullName>
    </submittedName>
</protein>
<proteinExistence type="predicted"/>
<evidence type="ECO:0000313" key="1">
    <source>
        <dbReference type="EMBL" id="MED6253257.1"/>
    </source>
</evidence>
<accession>A0ABU7BRG7</accession>
<name>A0ABU7BRG7_9TELE</name>
<keyword evidence="2" id="KW-1185">Reference proteome</keyword>
<organism evidence="1 2">
    <name type="scientific">Ataeniobius toweri</name>
    <dbReference type="NCBI Taxonomy" id="208326"/>
    <lineage>
        <taxon>Eukaryota</taxon>
        <taxon>Metazoa</taxon>
        <taxon>Chordata</taxon>
        <taxon>Craniata</taxon>
        <taxon>Vertebrata</taxon>
        <taxon>Euteleostomi</taxon>
        <taxon>Actinopterygii</taxon>
        <taxon>Neopterygii</taxon>
        <taxon>Teleostei</taxon>
        <taxon>Neoteleostei</taxon>
        <taxon>Acanthomorphata</taxon>
        <taxon>Ovalentaria</taxon>
        <taxon>Atherinomorphae</taxon>
        <taxon>Cyprinodontiformes</taxon>
        <taxon>Goodeidae</taxon>
        <taxon>Ataeniobius</taxon>
    </lineage>
</organism>